<dbReference type="InterPro" id="IPR001584">
    <property type="entry name" value="Integrase_cat-core"/>
</dbReference>
<proteinExistence type="predicted"/>
<organism evidence="2 3">
    <name type="scientific">Streptomyces hirsutus</name>
    <dbReference type="NCBI Taxonomy" id="35620"/>
    <lineage>
        <taxon>Bacteria</taxon>
        <taxon>Bacillati</taxon>
        <taxon>Actinomycetota</taxon>
        <taxon>Actinomycetes</taxon>
        <taxon>Kitasatosporales</taxon>
        <taxon>Streptomycetaceae</taxon>
        <taxon>Streptomyces</taxon>
    </lineage>
</organism>
<name>A0ABZ1GZP9_9ACTN</name>
<dbReference type="PANTHER" id="PTHR46889:SF4">
    <property type="entry name" value="TRANSPOSASE INSO FOR INSERTION SEQUENCE ELEMENT IS911B-RELATED"/>
    <property type="match status" value="1"/>
</dbReference>
<dbReference type="SUPFAM" id="SSF53098">
    <property type="entry name" value="Ribonuclease H-like"/>
    <property type="match status" value="1"/>
</dbReference>
<accession>A0ABZ1GZP9</accession>
<evidence type="ECO:0000313" key="3">
    <source>
        <dbReference type="Proteomes" id="UP001335325"/>
    </source>
</evidence>
<evidence type="ECO:0000313" key="2">
    <source>
        <dbReference type="EMBL" id="WSD11662.1"/>
    </source>
</evidence>
<gene>
    <name evidence="2" type="ORF">OIE73_35450</name>
</gene>
<keyword evidence="3" id="KW-1185">Reference proteome</keyword>
<reference evidence="2 3" key="1">
    <citation type="submission" date="2022-10" db="EMBL/GenBank/DDBJ databases">
        <title>The complete genomes of actinobacterial strains from the NBC collection.</title>
        <authorList>
            <person name="Joergensen T.S."/>
            <person name="Alvarez Arevalo M."/>
            <person name="Sterndorff E.B."/>
            <person name="Faurdal D."/>
            <person name="Vuksanovic O."/>
            <person name="Mourched A.-S."/>
            <person name="Charusanti P."/>
            <person name="Shaw S."/>
            <person name="Blin K."/>
            <person name="Weber T."/>
        </authorList>
    </citation>
    <scope>NUCLEOTIDE SEQUENCE [LARGE SCALE GENOMIC DNA]</scope>
    <source>
        <strain evidence="2 3">NBC 01753</strain>
    </source>
</reference>
<dbReference type="PANTHER" id="PTHR46889">
    <property type="entry name" value="TRANSPOSASE INSF FOR INSERTION SEQUENCE IS3B-RELATED"/>
    <property type="match status" value="1"/>
</dbReference>
<protein>
    <submittedName>
        <fullName evidence="2">Integrase core domain-containing protein</fullName>
    </submittedName>
</protein>
<feature type="domain" description="Integrase catalytic" evidence="1">
    <location>
        <begin position="20"/>
        <end position="67"/>
    </location>
</feature>
<sequence length="76" mass="8464">MTQQITQVHEQSRGTYGSPRVHAVLKRELLGTAAWTSRATARAAIFGYIEGWYNLHRLHSSLGYRSPADHETALAA</sequence>
<dbReference type="Pfam" id="PF13683">
    <property type="entry name" value="rve_3"/>
    <property type="match status" value="1"/>
</dbReference>
<dbReference type="Proteomes" id="UP001335325">
    <property type="component" value="Chromosome"/>
</dbReference>
<evidence type="ECO:0000259" key="1">
    <source>
        <dbReference type="Pfam" id="PF13683"/>
    </source>
</evidence>
<dbReference type="InterPro" id="IPR050900">
    <property type="entry name" value="Transposase_IS3/IS150/IS904"/>
</dbReference>
<dbReference type="RefSeq" id="WP_406471515.1">
    <property type="nucleotide sequence ID" value="NZ_CP109264.1"/>
</dbReference>
<dbReference type="EMBL" id="CP109134">
    <property type="protein sequence ID" value="WSD11662.1"/>
    <property type="molecule type" value="Genomic_DNA"/>
</dbReference>
<dbReference type="InterPro" id="IPR012337">
    <property type="entry name" value="RNaseH-like_sf"/>
</dbReference>